<comment type="catalytic activity">
    <reaction evidence="1">
        <text>adenosine(2030) in 23S rRNA + S-adenosyl-L-methionine = N(6)-methyladenosine(2030) in 23S rRNA + S-adenosyl-L-homocysteine + H(+)</text>
        <dbReference type="Rhea" id="RHEA:43736"/>
        <dbReference type="Rhea" id="RHEA-COMP:10668"/>
        <dbReference type="Rhea" id="RHEA-COMP:10669"/>
        <dbReference type="ChEBI" id="CHEBI:15378"/>
        <dbReference type="ChEBI" id="CHEBI:57856"/>
        <dbReference type="ChEBI" id="CHEBI:59789"/>
        <dbReference type="ChEBI" id="CHEBI:74411"/>
        <dbReference type="ChEBI" id="CHEBI:74449"/>
        <dbReference type="EC" id="2.1.1.266"/>
    </reaction>
</comment>
<evidence type="ECO:0000313" key="3">
    <source>
        <dbReference type="EMBL" id="PIL38926.1"/>
    </source>
</evidence>
<evidence type="ECO:0000256" key="2">
    <source>
        <dbReference type="SAM" id="MobiDB-lite"/>
    </source>
</evidence>
<dbReference type="Pfam" id="PF04378">
    <property type="entry name" value="RsmJ"/>
    <property type="match status" value="1"/>
</dbReference>
<dbReference type="RefSeq" id="WP_099916847.1">
    <property type="nucleotide sequence ID" value="NZ_BMHS01000007.1"/>
</dbReference>
<feature type="binding site" evidence="1">
    <location>
        <position position="179"/>
    </location>
    <ligand>
        <name>S-adenosyl-L-methionine</name>
        <dbReference type="ChEBI" id="CHEBI:59789"/>
    </ligand>
</feature>
<feature type="region of interest" description="Disordered" evidence="2">
    <location>
        <begin position="295"/>
        <end position="382"/>
    </location>
</feature>
<feature type="compositionally biased region" description="Low complexity" evidence="2">
    <location>
        <begin position="332"/>
        <end position="350"/>
    </location>
</feature>
<organism evidence="3 4">
    <name type="scientific">Massilia psychrophila</name>
    <dbReference type="NCBI Taxonomy" id="1603353"/>
    <lineage>
        <taxon>Bacteria</taxon>
        <taxon>Pseudomonadati</taxon>
        <taxon>Pseudomonadota</taxon>
        <taxon>Betaproteobacteria</taxon>
        <taxon>Burkholderiales</taxon>
        <taxon>Oxalobacteraceae</taxon>
        <taxon>Telluria group</taxon>
        <taxon>Massilia</taxon>
    </lineage>
</organism>
<evidence type="ECO:0000256" key="1">
    <source>
        <dbReference type="HAMAP-Rule" id="MF_00934"/>
    </source>
</evidence>
<reference evidence="3 4" key="1">
    <citation type="submission" date="2017-10" db="EMBL/GenBank/DDBJ databases">
        <title>Massilia psychrophilum sp. nov., a novel purple-pigmented bacterium isolated from Tianshan glacier, Xinjiang Municipality, China.</title>
        <authorList>
            <person name="Wang H."/>
        </authorList>
    </citation>
    <scope>NUCLEOTIDE SEQUENCE [LARGE SCALE GENOMIC DNA]</scope>
    <source>
        <strain evidence="3 4">JCM 30813</strain>
    </source>
</reference>
<feature type="binding site" evidence="1">
    <location>
        <position position="100"/>
    </location>
    <ligand>
        <name>S-adenosyl-L-methionine</name>
        <dbReference type="ChEBI" id="CHEBI:59789"/>
    </ligand>
</feature>
<keyword evidence="4" id="KW-1185">Reference proteome</keyword>
<dbReference type="GO" id="GO:0070475">
    <property type="term" value="P:rRNA base methylation"/>
    <property type="evidence" value="ECO:0007669"/>
    <property type="project" value="UniProtKB-UniRule"/>
</dbReference>
<evidence type="ECO:0000313" key="4">
    <source>
        <dbReference type="Proteomes" id="UP000228593"/>
    </source>
</evidence>
<dbReference type="InterPro" id="IPR029063">
    <property type="entry name" value="SAM-dependent_MTases_sf"/>
</dbReference>
<dbReference type="PANTHER" id="PTHR37426">
    <property type="entry name" value="RIBOSOMAL RNA LARGE SUBUNIT METHYLTRANSFERASE J"/>
    <property type="match status" value="1"/>
</dbReference>
<dbReference type="InterPro" id="IPR007473">
    <property type="entry name" value="RlmJ"/>
</dbReference>
<dbReference type="GO" id="GO:0036307">
    <property type="term" value="F:23S rRNA (adenine(2030)-N(6))-methyltransferase activity"/>
    <property type="evidence" value="ECO:0007669"/>
    <property type="project" value="UniProtKB-UniRule"/>
</dbReference>
<dbReference type="PANTHER" id="PTHR37426:SF1">
    <property type="entry name" value="RIBOSOMAL RNA LARGE SUBUNIT METHYLTRANSFERASE J"/>
    <property type="match status" value="1"/>
</dbReference>
<feature type="binding site" evidence="1">
    <location>
        <position position="42"/>
    </location>
    <ligand>
        <name>S-adenosyl-L-methionine</name>
        <dbReference type="ChEBI" id="CHEBI:59789"/>
    </ligand>
</feature>
<dbReference type="AlphaFoldDB" id="A0A2G8SYR2"/>
<keyword evidence="1" id="KW-0694">RNA-binding</keyword>
<sequence length="382" mass="41651">MLSYRHAFHAGNHADVLKHFVQIQLHEYMNQKDTAYTYIDTHSGAGVYALDGGYAAKNAEYETGIGPLWERKDMPKQLAAYVNLVKGLNPSGKMRYYPGSPYCADKLMREQDRLRLFELHPADSKILADNFRKVAEHAAEQGERPAGRGKRVLIERGDGFQALKTLLPPPSRRALVLIDPPYEDKQDYRKVRDALEGSLERFPSGIFAIWYPVLQRMESRQFADKLKRLPSKEWLNVTLTVSTPGPDGFGLHSSGMFIINPPYTLEPTLRQVMPYLVQVLGKNADATFVIESGTQMTGSSTSRVGANGSARVPVGNARRASPTAGTGSLRLPGQAPAGTPGAAGAVAPAGLRQPAAAPGARRTSARPTGRPTGPKPPGSRRP</sequence>
<accession>A0A2G8SYR2</accession>
<feature type="binding site" evidence="1">
    <location>
        <position position="19"/>
    </location>
    <ligand>
        <name>S-adenosyl-L-methionine</name>
        <dbReference type="ChEBI" id="CHEBI:59789"/>
    </ligand>
</feature>
<feature type="active site" description="Proton acceptor" evidence="1">
    <location>
        <position position="179"/>
    </location>
</feature>
<dbReference type="Gene3D" id="3.40.50.150">
    <property type="entry name" value="Vaccinia Virus protein VP39"/>
    <property type="match status" value="1"/>
</dbReference>
<dbReference type="EC" id="2.1.1.266" evidence="1"/>
<keyword evidence="1 3" id="KW-0808">Transferase</keyword>
<feature type="compositionally biased region" description="Polar residues" evidence="2">
    <location>
        <begin position="295"/>
        <end position="304"/>
    </location>
</feature>
<dbReference type="Proteomes" id="UP000228593">
    <property type="component" value="Unassembled WGS sequence"/>
</dbReference>
<protein>
    <recommendedName>
        <fullName evidence="1">Ribosomal RNA large subunit methyltransferase J</fullName>
        <ecNumber evidence="1">2.1.1.266</ecNumber>
    </recommendedName>
    <alternativeName>
        <fullName evidence="1">23S rRNA (adenine(2030)-N6)-methyltransferase</fullName>
    </alternativeName>
    <alternativeName>
        <fullName evidence="1">23S rRNA m6A2030 methyltransferase</fullName>
    </alternativeName>
</protein>
<name>A0A2G8SYR2_9BURK</name>
<comment type="similarity">
    <text evidence="1">Belongs to the RlmJ family.</text>
</comment>
<keyword evidence="1" id="KW-0698">rRNA processing</keyword>
<feature type="compositionally biased region" description="Pro residues" evidence="2">
    <location>
        <begin position="373"/>
        <end position="382"/>
    </location>
</feature>
<dbReference type="HAMAP" id="MF_00934">
    <property type="entry name" value="23SrRNA_methyltr_J"/>
    <property type="match status" value="1"/>
</dbReference>
<feature type="binding site" evidence="1">
    <location>
        <begin position="158"/>
        <end position="159"/>
    </location>
    <ligand>
        <name>S-adenosyl-L-methionine</name>
        <dbReference type="ChEBI" id="CHEBI:59789"/>
    </ligand>
</feature>
<feature type="site" description="Interaction with substrate rRNA" evidence="1">
    <location>
        <position position="4"/>
    </location>
</feature>
<comment type="caution">
    <text evidence="3">The sequence shown here is derived from an EMBL/GenBank/DDBJ whole genome shotgun (WGS) entry which is preliminary data.</text>
</comment>
<dbReference type="SUPFAM" id="SSF53335">
    <property type="entry name" value="S-adenosyl-L-methionine-dependent methyltransferases"/>
    <property type="match status" value="1"/>
</dbReference>
<dbReference type="GO" id="GO:0003723">
    <property type="term" value="F:RNA binding"/>
    <property type="evidence" value="ECO:0007669"/>
    <property type="project" value="UniProtKB-UniRule"/>
</dbReference>
<dbReference type="OrthoDB" id="9791274at2"/>
<keyword evidence="1 3" id="KW-0489">Methyltransferase</keyword>
<comment type="subunit">
    <text evidence="1">Monomer.</text>
</comment>
<proteinExistence type="inferred from homology"/>
<keyword evidence="1" id="KW-0949">S-adenosyl-L-methionine</keyword>
<gene>
    <name evidence="1" type="primary">rlmJ</name>
    <name evidence="3" type="ORF">CR103_15360</name>
</gene>
<comment type="function">
    <text evidence="1">Specifically methylates the adenine in position 2030 of 23S rRNA.</text>
</comment>
<feature type="binding site" evidence="1">
    <location>
        <position position="118"/>
    </location>
    <ligand>
        <name>S-adenosyl-L-methionine</name>
        <dbReference type="ChEBI" id="CHEBI:59789"/>
    </ligand>
</feature>
<dbReference type="EMBL" id="PDOB01000026">
    <property type="protein sequence ID" value="PIL38926.1"/>
    <property type="molecule type" value="Genomic_DNA"/>
</dbReference>
<dbReference type="GO" id="GO:0005829">
    <property type="term" value="C:cytosol"/>
    <property type="evidence" value="ECO:0007669"/>
    <property type="project" value="TreeGrafter"/>
</dbReference>